<feature type="non-terminal residue" evidence="4">
    <location>
        <position position="161"/>
    </location>
</feature>
<dbReference type="InterPro" id="IPR027417">
    <property type="entry name" value="P-loop_NTPase"/>
</dbReference>
<proteinExistence type="predicted"/>
<dbReference type="InterPro" id="IPR003439">
    <property type="entry name" value="ABC_transporter-like_ATP-bd"/>
</dbReference>
<dbReference type="Pfam" id="PF00005">
    <property type="entry name" value="ABC_tran"/>
    <property type="match status" value="1"/>
</dbReference>
<dbReference type="GO" id="GO:0005524">
    <property type="term" value="F:ATP binding"/>
    <property type="evidence" value="ECO:0007669"/>
    <property type="project" value="InterPro"/>
</dbReference>
<dbReference type="RefSeq" id="XP_014145078.1">
    <property type="nucleotide sequence ID" value="XM_014289603.1"/>
</dbReference>
<feature type="region of interest" description="Disordered" evidence="2">
    <location>
        <begin position="1"/>
        <end position="64"/>
    </location>
</feature>
<dbReference type="PANTHER" id="PTHR19211">
    <property type="entry name" value="ATP-BINDING TRANSPORT PROTEIN-RELATED"/>
    <property type="match status" value="1"/>
</dbReference>
<feature type="compositionally biased region" description="Basic and acidic residues" evidence="2">
    <location>
        <begin position="21"/>
        <end position="32"/>
    </location>
</feature>
<name>A0A0L0F3J1_9EUKA</name>
<feature type="domain" description="ABC transporter" evidence="3">
    <location>
        <begin position="110"/>
        <end position="145"/>
    </location>
</feature>
<dbReference type="PANTHER" id="PTHR19211:SF14">
    <property type="entry name" value="ATP-BINDING CASSETTE SUB-FAMILY F MEMBER 1"/>
    <property type="match status" value="1"/>
</dbReference>
<dbReference type="GeneID" id="25916789"/>
<dbReference type="InterPro" id="IPR050611">
    <property type="entry name" value="ABCF"/>
</dbReference>
<protein>
    <recommendedName>
        <fullName evidence="3">ABC transporter domain-containing protein</fullName>
    </recommendedName>
</protein>
<feature type="compositionally biased region" description="Basic residues" evidence="2">
    <location>
        <begin position="33"/>
        <end position="43"/>
    </location>
</feature>
<organism evidence="4 5">
    <name type="scientific">Sphaeroforma arctica JP610</name>
    <dbReference type="NCBI Taxonomy" id="667725"/>
    <lineage>
        <taxon>Eukaryota</taxon>
        <taxon>Ichthyosporea</taxon>
        <taxon>Ichthyophonida</taxon>
        <taxon>Sphaeroforma</taxon>
    </lineage>
</organism>
<dbReference type="Gene3D" id="3.40.50.300">
    <property type="entry name" value="P-loop containing nucleotide triphosphate hydrolases"/>
    <property type="match status" value="1"/>
</dbReference>
<feature type="non-terminal residue" evidence="4">
    <location>
        <position position="1"/>
    </location>
</feature>
<dbReference type="Proteomes" id="UP000054560">
    <property type="component" value="Unassembled WGS sequence"/>
</dbReference>
<dbReference type="OrthoDB" id="2110130at2759"/>
<evidence type="ECO:0000256" key="2">
    <source>
        <dbReference type="SAM" id="MobiDB-lite"/>
    </source>
</evidence>
<keyword evidence="5" id="KW-1185">Reference proteome</keyword>
<dbReference type="STRING" id="667725.A0A0L0F3J1"/>
<evidence type="ECO:0000259" key="3">
    <source>
        <dbReference type="Pfam" id="PF00005"/>
    </source>
</evidence>
<evidence type="ECO:0000313" key="4">
    <source>
        <dbReference type="EMBL" id="KNC71176.1"/>
    </source>
</evidence>
<accession>A0A0L0F3J1</accession>
<dbReference type="AlphaFoldDB" id="A0A0L0F3J1"/>
<gene>
    <name evidence="4" type="ORF">SARC_16285</name>
</gene>
<evidence type="ECO:0000256" key="1">
    <source>
        <dbReference type="ARBA" id="ARBA00022737"/>
    </source>
</evidence>
<reference evidence="4 5" key="1">
    <citation type="submission" date="2011-02" db="EMBL/GenBank/DDBJ databases">
        <title>The Genome Sequence of Sphaeroforma arctica JP610.</title>
        <authorList>
            <consortium name="The Broad Institute Genome Sequencing Platform"/>
            <person name="Russ C."/>
            <person name="Cuomo C."/>
            <person name="Young S.K."/>
            <person name="Zeng Q."/>
            <person name="Gargeya S."/>
            <person name="Alvarado L."/>
            <person name="Berlin A."/>
            <person name="Chapman S.B."/>
            <person name="Chen Z."/>
            <person name="Freedman E."/>
            <person name="Gellesch M."/>
            <person name="Goldberg J."/>
            <person name="Griggs A."/>
            <person name="Gujja S."/>
            <person name="Heilman E."/>
            <person name="Heiman D."/>
            <person name="Howarth C."/>
            <person name="Mehta T."/>
            <person name="Neiman D."/>
            <person name="Pearson M."/>
            <person name="Roberts A."/>
            <person name="Saif S."/>
            <person name="Shea T."/>
            <person name="Shenoy N."/>
            <person name="Sisk P."/>
            <person name="Stolte C."/>
            <person name="Sykes S."/>
            <person name="White J."/>
            <person name="Yandava C."/>
            <person name="Burger G."/>
            <person name="Gray M.W."/>
            <person name="Holland P.W.H."/>
            <person name="King N."/>
            <person name="Lang F.B.F."/>
            <person name="Roger A.J."/>
            <person name="Ruiz-Trillo I."/>
            <person name="Haas B."/>
            <person name="Nusbaum C."/>
            <person name="Birren B."/>
        </authorList>
    </citation>
    <scope>NUCLEOTIDE SEQUENCE [LARGE SCALE GENOMIC DNA]</scope>
    <source>
        <strain evidence="4 5">JP610</strain>
    </source>
</reference>
<keyword evidence="1" id="KW-0677">Repeat</keyword>
<sequence length="161" mass="17399">GSLAVPDGAPESHSTASDNSGRSEDEAEEDKHIKGKPRKRSPRAKPDNKKKSAPPTAAPATGGVAGIDTGIQIYARQSRFHTELTDNRGGDIEVDLKDVTIEFYGKELLANAKIKLHKGRKYCFIGRNGCGKTTLLKQMAQQTIPGWPRSVVTLMVEQVCG</sequence>
<dbReference type="EMBL" id="KQ249347">
    <property type="protein sequence ID" value="KNC71176.1"/>
    <property type="molecule type" value="Genomic_DNA"/>
</dbReference>
<dbReference type="GO" id="GO:0016887">
    <property type="term" value="F:ATP hydrolysis activity"/>
    <property type="evidence" value="ECO:0007669"/>
    <property type="project" value="InterPro"/>
</dbReference>
<feature type="compositionally biased region" description="Low complexity" evidence="2">
    <location>
        <begin position="53"/>
        <end position="62"/>
    </location>
</feature>
<evidence type="ECO:0000313" key="5">
    <source>
        <dbReference type="Proteomes" id="UP000054560"/>
    </source>
</evidence>
<dbReference type="SUPFAM" id="SSF52540">
    <property type="entry name" value="P-loop containing nucleoside triphosphate hydrolases"/>
    <property type="match status" value="1"/>
</dbReference>